<dbReference type="GO" id="GO:0005886">
    <property type="term" value="C:plasma membrane"/>
    <property type="evidence" value="ECO:0007669"/>
    <property type="project" value="TreeGrafter"/>
</dbReference>
<dbReference type="PANTHER" id="PTHR11562">
    <property type="entry name" value="CATION EFFLUX PROTEIN/ ZINC TRANSPORTER"/>
    <property type="match status" value="1"/>
</dbReference>
<feature type="transmembrane region" description="Helical" evidence="10">
    <location>
        <begin position="280"/>
        <end position="303"/>
    </location>
</feature>
<feature type="compositionally biased region" description="Basic residues" evidence="9">
    <location>
        <begin position="227"/>
        <end position="236"/>
    </location>
</feature>
<feature type="transmembrane region" description="Helical" evidence="10">
    <location>
        <begin position="309"/>
        <end position="330"/>
    </location>
</feature>
<dbReference type="EMBL" id="PNBA02000009">
    <property type="protein sequence ID" value="KAG6412484.1"/>
    <property type="molecule type" value="Genomic_DNA"/>
</dbReference>
<accession>A0A8X8ZQI3</accession>
<gene>
    <name evidence="13" type="ORF">SASPL_125163</name>
</gene>
<dbReference type="PANTHER" id="PTHR11562:SF54">
    <property type="entry name" value="METAL TOLERANCE PROTEIN B"/>
    <property type="match status" value="1"/>
</dbReference>
<dbReference type="AlphaFoldDB" id="A0A8X8ZQI3"/>
<feature type="compositionally biased region" description="Basic and acidic residues" evidence="9">
    <location>
        <begin position="237"/>
        <end position="256"/>
    </location>
</feature>
<feature type="transmembrane region" description="Helical" evidence="10">
    <location>
        <begin position="95"/>
        <end position="112"/>
    </location>
</feature>
<organism evidence="13">
    <name type="scientific">Salvia splendens</name>
    <name type="common">Scarlet sage</name>
    <dbReference type="NCBI Taxonomy" id="180675"/>
    <lineage>
        <taxon>Eukaryota</taxon>
        <taxon>Viridiplantae</taxon>
        <taxon>Streptophyta</taxon>
        <taxon>Embryophyta</taxon>
        <taxon>Tracheophyta</taxon>
        <taxon>Spermatophyta</taxon>
        <taxon>Magnoliopsida</taxon>
        <taxon>eudicotyledons</taxon>
        <taxon>Gunneridae</taxon>
        <taxon>Pentapetalae</taxon>
        <taxon>asterids</taxon>
        <taxon>lamiids</taxon>
        <taxon>Lamiales</taxon>
        <taxon>Lamiaceae</taxon>
        <taxon>Nepetoideae</taxon>
        <taxon>Mentheae</taxon>
        <taxon>Salviinae</taxon>
        <taxon>Salvia</taxon>
        <taxon>Salvia subgen. Calosphace</taxon>
        <taxon>core Calosphace</taxon>
    </lineage>
</organism>
<evidence type="ECO:0000256" key="4">
    <source>
        <dbReference type="ARBA" id="ARBA00022692"/>
    </source>
</evidence>
<protein>
    <recommendedName>
        <fullName evidence="15">Solute carrier family 30 (Zinc transporter), member 2</fullName>
    </recommendedName>
</protein>
<dbReference type="InterPro" id="IPR036837">
    <property type="entry name" value="Cation_efflux_CTD_sf"/>
</dbReference>
<evidence type="ECO:0000259" key="11">
    <source>
        <dbReference type="Pfam" id="PF01545"/>
    </source>
</evidence>
<reference evidence="13" key="2">
    <citation type="submission" date="2020-08" db="EMBL/GenBank/DDBJ databases">
        <title>Plant Genome Project.</title>
        <authorList>
            <person name="Zhang R.-G."/>
        </authorList>
    </citation>
    <scope>NUCLEOTIDE SEQUENCE</scope>
    <source>
        <strain evidence="13">Huo1</strain>
        <tissue evidence="13">Leaf</tissue>
    </source>
</reference>
<feature type="region of interest" description="Disordered" evidence="9">
    <location>
        <begin position="227"/>
        <end position="267"/>
    </location>
</feature>
<keyword evidence="4 10" id="KW-0812">Transmembrane</keyword>
<dbReference type="SUPFAM" id="SSF160240">
    <property type="entry name" value="Cation efflux protein cytoplasmic domain-like"/>
    <property type="match status" value="1"/>
</dbReference>
<evidence type="ECO:0000256" key="9">
    <source>
        <dbReference type="SAM" id="MobiDB-lite"/>
    </source>
</evidence>
<comment type="caution">
    <text evidence="13">The sequence shown here is derived from an EMBL/GenBank/DDBJ whole genome shotgun (WGS) entry which is preliminary data.</text>
</comment>
<keyword evidence="8 10" id="KW-0472">Membrane</keyword>
<keyword evidence="5" id="KW-0864">Zinc transport</keyword>
<keyword evidence="3" id="KW-0813">Transport</keyword>
<evidence type="ECO:0000313" key="14">
    <source>
        <dbReference type="Proteomes" id="UP000298416"/>
    </source>
</evidence>
<reference evidence="13" key="1">
    <citation type="submission" date="2018-01" db="EMBL/GenBank/DDBJ databases">
        <authorList>
            <person name="Mao J.F."/>
        </authorList>
    </citation>
    <scope>NUCLEOTIDE SEQUENCE</scope>
    <source>
        <strain evidence="13">Huo1</strain>
        <tissue evidence="13">Leaf</tissue>
    </source>
</reference>
<feature type="transmembrane region" description="Helical" evidence="10">
    <location>
        <begin position="196"/>
        <end position="217"/>
    </location>
</feature>
<evidence type="ECO:0000256" key="1">
    <source>
        <dbReference type="ARBA" id="ARBA00004141"/>
    </source>
</evidence>
<evidence type="ECO:0000259" key="12">
    <source>
        <dbReference type="Pfam" id="PF16916"/>
    </source>
</evidence>
<keyword evidence="6 10" id="KW-1133">Transmembrane helix</keyword>
<feature type="transmembrane region" description="Helical" evidence="10">
    <location>
        <begin position="132"/>
        <end position="150"/>
    </location>
</feature>
<dbReference type="InterPro" id="IPR027470">
    <property type="entry name" value="Cation_efflux_CTD"/>
</dbReference>
<dbReference type="InterPro" id="IPR050681">
    <property type="entry name" value="CDF/SLC30A"/>
</dbReference>
<name>A0A8X8ZQI3_SALSN</name>
<evidence type="ECO:0000256" key="2">
    <source>
        <dbReference type="ARBA" id="ARBA00008873"/>
    </source>
</evidence>
<dbReference type="Pfam" id="PF16916">
    <property type="entry name" value="ZT_dimer"/>
    <property type="match status" value="1"/>
</dbReference>
<evidence type="ECO:0000256" key="7">
    <source>
        <dbReference type="ARBA" id="ARBA00023065"/>
    </source>
</evidence>
<dbReference type="NCBIfam" id="TIGR01297">
    <property type="entry name" value="CDF"/>
    <property type="match status" value="1"/>
</dbReference>
<evidence type="ECO:0000313" key="13">
    <source>
        <dbReference type="EMBL" id="KAG6412484.1"/>
    </source>
</evidence>
<dbReference type="Proteomes" id="UP000298416">
    <property type="component" value="Unassembled WGS sequence"/>
</dbReference>
<keyword evidence="5" id="KW-0862">Zinc</keyword>
<evidence type="ECO:0000256" key="5">
    <source>
        <dbReference type="ARBA" id="ARBA00022906"/>
    </source>
</evidence>
<evidence type="ECO:0000256" key="3">
    <source>
        <dbReference type="ARBA" id="ARBA00022448"/>
    </source>
</evidence>
<dbReference type="Pfam" id="PF01545">
    <property type="entry name" value="Cation_efflux"/>
    <property type="match status" value="1"/>
</dbReference>
<dbReference type="InterPro" id="IPR002524">
    <property type="entry name" value="Cation_efflux"/>
</dbReference>
<proteinExistence type="inferred from homology"/>
<comment type="similarity">
    <text evidence="2">Belongs to the cation diffusion facilitator (CDF) transporter (TC 2.A.4) family. SLC30A subfamily.</text>
</comment>
<feature type="domain" description="Cation efflux protein cytoplasmic" evidence="12">
    <location>
        <begin position="343"/>
        <end position="416"/>
    </location>
</feature>
<keyword evidence="14" id="KW-1185">Reference proteome</keyword>
<dbReference type="SUPFAM" id="SSF161111">
    <property type="entry name" value="Cation efflux protein transmembrane domain-like"/>
    <property type="match status" value="1"/>
</dbReference>
<keyword evidence="7" id="KW-0406">Ion transport</keyword>
<dbReference type="InterPro" id="IPR027469">
    <property type="entry name" value="Cation_efflux_TMD_sf"/>
</dbReference>
<dbReference type="InterPro" id="IPR058533">
    <property type="entry name" value="Cation_efflux_TM"/>
</dbReference>
<dbReference type="Gene3D" id="1.20.1510.10">
    <property type="entry name" value="Cation efflux protein transmembrane domain"/>
    <property type="match status" value="1"/>
</dbReference>
<evidence type="ECO:0000256" key="10">
    <source>
        <dbReference type="SAM" id="Phobius"/>
    </source>
</evidence>
<dbReference type="GO" id="GO:0005385">
    <property type="term" value="F:zinc ion transmembrane transporter activity"/>
    <property type="evidence" value="ECO:0007669"/>
    <property type="project" value="TreeGrafter"/>
</dbReference>
<evidence type="ECO:0000256" key="6">
    <source>
        <dbReference type="ARBA" id="ARBA00022989"/>
    </source>
</evidence>
<feature type="transmembrane region" description="Helical" evidence="10">
    <location>
        <begin position="162"/>
        <end position="184"/>
    </location>
</feature>
<evidence type="ECO:0000256" key="8">
    <source>
        <dbReference type="ARBA" id="ARBA00023136"/>
    </source>
</evidence>
<dbReference type="GO" id="GO:0005773">
    <property type="term" value="C:vacuole"/>
    <property type="evidence" value="ECO:0007669"/>
    <property type="project" value="TreeGrafter"/>
</dbReference>
<comment type="subcellular location">
    <subcellularLocation>
        <location evidence="1">Membrane</location>
        <topology evidence="1">Multi-pass membrane protein</topology>
    </subcellularLocation>
</comment>
<sequence length="417" mass="46304">MILSSKRGKRQLGWSVHLFLGILSFKFRCNRRIVKLDQAMGQENSDSVELSQVKIIDSGIAIRSHKFSCSSTCPFSEHGYSQSDSAQRSKAATKLCGLIVCYLIVMVVEILGGLKANSLAILTDAAHLLSDIAGFSISLFTVWVSGWTATPEHSFGYHRVEVIGALLSVQLIWVMSVSLIYEAIKRLITKQTEVNGLLMFVLAAFSLVINVILVLWLGHDHHHGHSHHDHSHHDHSHHTCNDEGHSHEGEESRTGDEESTNLVSTPHGSSHMLNINIRGAYLHIICDCIQSVAAMVAGVIIWVKPKWLVADLICTLLFTTFALTTTFTIIRDIVHVLMERAPADIDAARLENGLKLITGVHHVHDLHIWAITSGKHVLSCHVVIGAEVGPQGILQEIREYCELTYKIYHVTIQVEQE</sequence>
<evidence type="ECO:0008006" key="15">
    <source>
        <dbReference type="Google" id="ProtNLM"/>
    </source>
</evidence>
<feature type="domain" description="Cation efflux protein transmembrane" evidence="11">
    <location>
        <begin position="99"/>
        <end position="338"/>
    </location>
</feature>